<dbReference type="InterPro" id="IPR036640">
    <property type="entry name" value="ABC1_TM_sf"/>
</dbReference>
<dbReference type="InterPro" id="IPR011527">
    <property type="entry name" value="ABC1_TM_dom"/>
</dbReference>
<keyword evidence="4 10" id="KW-0067">ATP-binding</keyword>
<evidence type="ECO:0000256" key="5">
    <source>
        <dbReference type="ARBA" id="ARBA00022989"/>
    </source>
</evidence>
<feature type="transmembrane region" description="Helical" evidence="7">
    <location>
        <begin position="34"/>
        <end position="56"/>
    </location>
</feature>
<evidence type="ECO:0000313" key="11">
    <source>
        <dbReference type="Proteomes" id="UP000570514"/>
    </source>
</evidence>
<feature type="transmembrane region" description="Helical" evidence="7">
    <location>
        <begin position="163"/>
        <end position="182"/>
    </location>
</feature>
<dbReference type="InterPro" id="IPR027417">
    <property type="entry name" value="P-loop_NTPase"/>
</dbReference>
<dbReference type="PROSITE" id="PS50929">
    <property type="entry name" value="ABC_TM1F"/>
    <property type="match status" value="1"/>
</dbReference>
<keyword evidence="5 7" id="KW-1133">Transmembrane helix</keyword>
<evidence type="ECO:0000256" key="7">
    <source>
        <dbReference type="SAM" id="Phobius"/>
    </source>
</evidence>
<feature type="transmembrane region" description="Helical" evidence="7">
    <location>
        <begin position="188"/>
        <end position="207"/>
    </location>
</feature>
<dbReference type="CDD" id="cd03228">
    <property type="entry name" value="ABCC_MRP_Like"/>
    <property type="match status" value="1"/>
</dbReference>
<evidence type="ECO:0000313" key="10">
    <source>
        <dbReference type="EMBL" id="NIK88949.1"/>
    </source>
</evidence>
<proteinExistence type="predicted"/>
<evidence type="ECO:0000256" key="4">
    <source>
        <dbReference type="ARBA" id="ARBA00022840"/>
    </source>
</evidence>
<dbReference type="SUPFAM" id="SSF90123">
    <property type="entry name" value="ABC transporter transmembrane region"/>
    <property type="match status" value="1"/>
</dbReference>
<dbReference type="Pfam" id="PF00005">
    <property type="entry name" value="ABC_tran"/>
    <property type="match status" value="1"/>
</dbReference>
<dbReference type="PROSITE" id="PS00211">
    <property type="entry name" value="ABC_TRANSPORTER_1"/>
    <property type="match status" value="1"/>
</dbReference>
<protein>
    <submittedName>
        <fullName evidence="10">ATP-binding cassette subfamily C protein</fullName>
    </submittedName>
</protein>
<name>A0A846N0C5_9PROT</name>
<evidence type="ECO:0000256" key="1">
    <source>
        <dbReference type="ARBA" id="ARBA00004651"/>
    </source>
</evidence>
<keyword evidence="2 7" id="KW-0812">Transmembrane</keyword>
<dbReference type="GO" id="GO:0034040">
    <property type="term" value="F:ATPase-coupled lipid transmembrane transporter activity"/>
    <property type="evidence" value="ECO:0007669"/>
    <property type="project" value="TreeGrafter"/>
</dbReference>
<dbReference type="InterPro" id="IPR003439">
    <property type="entry name" value="ABC_transporter-like_ATP-bd"/>
</dbReference>
<dbReference type="Proteomes" id="UP000570514">
    <property type="component" value="Unassembled WGS sequence"/>
</dbReference>
<dbReference type="GO" id="GO:0016887">
    <property type="term" value="F:ATP hydrolysis activity"/>
    <property type="evidence" value="ECO:0007669"/>
    <property type="project" value="InterPro"/>
</dbReference>
<sequence length="594" mass="63516">MKTGGTPSLFFSFRLFLADFQAFAGASGYVALSLVLGGAVLEGVGLVLLVPLLGVVTGPSGQFDGWMVHVGPLFALLGAQSQIAKLAVLIGLLGAVMILRAAVLFARDVRLAKLQVGFVEYQRSRVVDRLASSPWEDVARLRHARITHLMSGDIQRIGSATNLLLRSLTSAVLLISQCALAFWLSPLLAGTVFAVLAGCALASSSMLRRSRQFGIHTTNTNLELLDNTMQFLGGLKLAISQNAQPSFADAFKGSLAKLTREQISFSRQFALTGVAGTTISFAVGATGVLVGFGLLHLEPAVLVTLLLVIGRMSGPAFQLQQGIHQIANLLPAYEKLSKLLSELTPDKAGQLTASSPIPSGMIEFVAVSYLHTGNGEAARGGGVRELSLQIPRACLVGVAGPSGSGKTTFADLLAGLYLPQRGQITIGGQPLSIEMLPSWRNRTSYVPQDTFLFHDSIRRNLAWENPYIMEDDMWQALALADADALVKRMPLGLDTVLGERGSLVSGGERQRIALARAVLRKPDLLILDEASSGIDLFAERTILKRLLRFNPLITIVLISHRSESLQICDHLIRFANGLILEDDGVLNADGPAAL</sequence>
<evidence type="ECO:0000259" key="8">
    <source>
        <dbReference type="PROSITE" id="PS50893"/>
    </source>
</evidence>
<dbReference type="SMART" id="SM00382">
    <property type="entry name" value="AAA"/>
    <property type="match status" value="1"/>
</dbReference>
<gene>
    <name evidence="10" type="ORF">FHS83_002267</name>
</gene>
<dbReference type="PROSITE" id="PS50893">
    <property type="entry name" value="ABC_TRANSPORTER_2"/>
    <property type="match status" value="1"/>
</dbReference>
<dbReference type="GO" id="GO:0140359">
    <property type="term" value="F:ABC-type transporter activity"/>
    <property type="evidence" value="ECO:0007669"/>
    <property type="project" value="InterPro"/>
</dbReference>
<organism evidence="10 11">
    <name type="scientific">Rhizomicrobium palustre</name>
    <dbReference type="NCBI Taxonomy" id="189966"/>
    <lineage>
        <taxon>Bacteria</taxon>
        <taxon>Pseudomonadati</taxon>
        <taxon>Pseudomonadota</taxon>
        <taxon>Alphaproteobacteria</taxon>
        <taxon>Micropepsales</taxon>
        <taxon>Micropepsaceae</taxon>
        <taxon>Rhizomicrobium</taxon>
    </lineage>
</organism>
<comment type="caution">
    <text evidence="10">The sequence shown here is derived from an EMBL/GenBank/DDBJ whole genome shotgun (WGS) entry which is preliminary data.</text>
</comment>
<dbReference type="GO" id="GO:0005524">
    <property type="term" value="F:ATP binding"/>
    <property type="evidence" value="ECO:0007669"/>
    <property type="project" value="UniProtKB-KW"/>
</dbReference>
<dbReference type="Pfam" id="PF00664">
    <property type="entry name" value="ABC_membrane"/>
    <property type="match status" value="1"/>
</dbReference>
<accession>A0A846N0C5</accession>
<keyword evidence="3" id="KW-0547">Nucleotide-binding</keyword>
<dbReference type="RefSeq" id="WP_167083079.1">
    <property type="nucleotide sequence ID" value="NZ_BAAADC010000001.1"/>
</dbReference>
<feature type="transmembrane region" description="Helical" evidence="7">
    <location>
        <begin position="269"/>
        <end position="294"/>
    </location>
</feature>
<dbReference type="InterPro" id="IPR017871">
    <property type="entry name" value="ABC_transporter-like_CS"/>
</dbReference>
<evidence type="ECO:0000256" key="2">
    <source>
        <dbReference type="ARBA" id="ARBA00022692"/>
    </source>
</evidence>
<dbReference type="GO" id="GO:0005886">
    <property type="term" value="C:plasma membrane"/>
    <property type="evidence" value="ECO:0007669"/>
    <property type="project" value="UniProtKB-SubCell"/>
</dbReference>
<keyword evidence="6 7" id="KW-0472">Membrane</keyword>
<dbReference type="SUPFAM" id="SSF52540">
    <property type="entry name" value="P-loop containing nucleoside triphosphate hydrolases"/>
    <property type="match status" value="1"/>
</dbReference>
<dbReference type="PANTHER" id="PTHR24221:SF654">
    <property type="entry name" value="ATP-BINDING CASSETTE SUB-FAMILY B MEMBER 6"/>
    <property type="match status" value="1"/>
</dbReference>
<evidence type="ECO:0000256" key="6">
    <source>
        <dbReference type="ARBA" id="ARBA00023136"/>
    </source>
</evidence>
<dbReference type="EMBL" id="JAASRM010000001">
    <property type="protein sequence ID" value="NIK88949.1"/>
    <property type="molecule type" value="Genomic_DNA"/>
</dbReference>
<dbReference type="Gene3D" id="3.40.50.300">
    <property type="entry name" value="P-loop containing nucleotide triphosphate hydrolases"/>
    <property type="match status" value="1"/>
</dbReference>
<reference evidence="10 11" key="1">
    <citation type="submission" date="2020-03" db="EMBL/GenBank/DDBJ databases">
        <title>Genomic Encyclopedia of Type Strains, Phase IV (KMG-IV): sequencing the most valuable type-strain genomes for metagenomic binning, comparative biology and taxonomic classification.</title>
        <authorList>
            <person name="Goeker M."/>
        </authorList>
    </citation>
    <scope>NUCLEOTIDE SEQUENCE [LARGE SCALE GENOMIC DNA]</scope>
    <source>
        <strain evidence="10 11">DSM 19867</strain>
    </source>
</reference>
<evidence type="ECO:0000256" key="3">
    <source>
        <dbReference type="ARBA" id="ARBA00022741"/>
    </source>
</evidence>
<feature type="transmembrane region" description="Helical" evidence="7">
    <location>
        <begin position="86"/>
        <end position="106"/>
    </location>
</feature>
<keyword evidence="11" id="KW-1185">Reference proteome</keyword>
<feature type="domain" description="ABC transmembrane type-1" evidence="9">
    <location>
        <begin position="30"/>
        <end position="328"/>
    </location>
</feature>
<dbReference type="Gene3D" id="1.20.1560.10">
    <property type="entry name" value="ABC transporter type 1, transmembrane domain"/>
    <property type="match status" value="1"/>
</dbReference>
<dbReference type="InterPro" id="IPR039421">
    <property type="entry name" value="Type_1_exporter"/>
</dbReference>
<dbReference type="PANTHER" id="PTHR24221">
    <property type="entry name" value="ATP-BINDING CASSETTE SUB-FAMILY B"/>
    <property type="match status" value="1"/>
</dbReference>
<feature type="domain" description="ABC transporter" evidence="8">
    <location>
        <begin position="362"/>
        <end position="594"/>
    </location>
</feature>
<dbReference type="InterPro" id="IPR003593">
    <property type="entry name" value="AAA+_ATPase"/>
</dbReference>
<dbReference type="AlphaFoldDB" id="A0A846N0C5"/>
<comment type="subcellular location">
    <subcellularLocation>
        <location evidence="1">Cell membrane</location>
        <topology evidence="1">Multi-pass membrane protein</topology>
    </subcellularLocation>
</comment>
<evidence type="ECO:0000259" key="9">
    <source>
        <dbReference type="PROSITE" id="PS50929"/>
    </source>
</evidence>